<evidence type="ECO:0000313" key="1">
    <source>
        <dbReference type="EMBL" id="OWT42859.1"/>
    </source>
</evidence>
<keyword evidence="2" id="KW-1185">Reference proteome</keyword>
<name>A0A219AQF7_METCM</name>
<sequence length="178" mass="19640">MPATIASFVAKAWYLRMPLSAKVINTHPISTQASIDRKLHRGRREVPLTLRISWIKTIKVLSSTGNNKPHVDFGHRELTCNGKACQRTSPSRSESLSSCAGISRMSIFSGVSLSIPMKSTSPRVNPGYCFCHGCQDRSFLGFPRLVPSLGLYNEAHAFHVVQRVDQNPPAVLKKPSPN</sequence>
<dbReference type="AlphaFoldDB" id="A0A219AQF7"/>
<gene>
    <name evidence="1" type="ORF">VFPPC_17948</name>
</gene>
<dbReference type="GeneID" id="33936836"/>
<proteinExistence type="predicted"/>
<dbReference type="Proteomes" id="UP000078397">
    <property type="component" value="Unassembled WGS sequence"/>
</dbReference>
<evidence type="ECO:0000313" key="2">
    <source>
        <dbReference type="Proteomes" id="UP000078397"/>
    </source>
</evidence>
<organism evidence="1 2">
    <name type="scientific">Pochonia chlamydosporia 170</name>
    <dbReference type="NCBI Taxonomy" id="1380566"/>
    <lineage>
        <taxon>Eukaryota</taxon>
        <taxon>Fungi</taxon>
        <taxon>Dikarya</taxon>
        <taxon>Ascomycota</taxon>
        <taxon>Pezizomycotina</taxon>
        <taxon>Sordariomycetes</taxon>
        <taxon>Hypocreomycetidae</taxon>
        <taxon>Hypocreales</taxon>
        <taxon>Clavicipitaceae</taxon>
        <taxon>Pochonia</taxon>
    </lineage>
</organism>
<comment type="caution">
    <text evidence="1">The sequence shown here is derived from an EMBL/GenBank/DDBJ whole genome shotgun (WGS) entry which is preliminary data.</text>
</comment>
<dbReference type="EMBL" id="LSBJ02000005">
    <property type="protein sequence ID" value="OWT42859.1"/>
    <property type="molecule type" value="Genomic_DNA"/>
</dbReference>
<dbReference type="RefSeq" id="XP_022285330.1">
    <property type="nucleotide sequence ID" value="XM_022429616.1"/>
</dbReference>
<reference evidence="1 2" key="1">
    <citation type="journal article" date="2016" name="PLoS Pathog.">
        <title>Biosynthesis of antibiotic leucinostatins in bio-control fungus Purpureocillium lilacinum and their inhibition on phytophthora revealed by genome mining.</title>
        <authorList>
            <person name="Wang G."/>
            <person name="Liu Z."/>
            <person name="Lin R."/>
            <person name="Li E."/>
            <person name="Mao Z."/>
            <person name="Ling J."/>
            <person name="Yang Y."/>
            <person name="Yin W.B."/>
            <person name="Xie B."/>
        </authorList>
    </citation>
    <scope>NUCLEOTIDE SEQUENCE [LARGE SCALE GENOMIC DNA]</scope>
    <source>
        <strain evidence="1">170</strain>
    </source>
</reference>
<accession>A0A219AQF7</accession>
<protein>
    <submittedName>
        <fullName evidence="1">Uncharacterized protein</fullName>
    </submittedName>
</protein>
<dbReference type="KEGG" id="pchm:VFPPC_17948"/>